<dbReference type="AlphaFoldDB" id="A0A484IGV0"/>
<dbReference type="Proteomes" id="UP000294299">
    <property type="component" value="Chromosome NFRAN"/>
</dbReference>
<protein>
    <submittedName>
        <fullName evidence="1">Uncharacterized protein</fullName>
    </submittedName>
</protein>
<gene>
    <name evidence="1" type="ORF">NFRAN_2562</name>
</gene>
<keyword evidence="2" id="KW-1185">Reference proteome</keyword>
<dbReference type="KEGG" id="nfn:NFRAN_2562"/>
<sequence length="68" mass="8104">MTNDLTDDGYLTLLERTVLGEYQLSKAHEIRREKVYNISECKRSDIKIPYEKGYGYNSKCYCNKYLIR</sequence>
<proteinExistence type="predicted"/>
<organism evidence="1 2">
    <name type="scientific">Candidatus Nitrosocosmicus franklandianus</name>
    <dbReference type="NCBI Taxonomy" id="1798806"/>
    <lineage>
        <taxon>Archaea</taxon>
        <taxon>Nitrososphaerota</taxon>
        <taxon>Nitrososphaeria</taxon>
        <taxon>Nitrososphaerales</taxon>
        <taxon>Nitrososphaeraceae</taxon>
        <taxon>Candidatus Nitrosocosmicus</taxon>
    </lineage>
</organism>
<evidence type="ECO:0000313" key="2">
    <source>
        <dbReference type="Proteomes" id="UP000294299"/>
    </source>
</evidence>
<dbReference type="EMBL" id="LR216287">
    <property type="protein sequence ID" value="VFJ14884.1"/>
    <property type="molecule type" value="Genomic_DNA"/>
</dbReference>
<reference evidence="1 2" key="1">
    <citation type="submission" date="2019-02" db="EMBL/GenBank/DDBJ databases">
        <authorList>
            <person name="Lehtovirta-Morley E L."/>
        </authorList>
    </citation>
    <scope>NUCLEOTIDE SEQUENCE [LARGE SCALE GENOMIC DNA]</scope>
    <source>
        <strain evidence="1">NFRAN1</strain>
    </source>
</reference>
<evidence type="ECO:0000313" key="1">
    <source>
        <dbReference type="EMBL" id="VFJ14884.1"/>
    </source>
</evidence>
<accession>A0A484IGV0</accession>
<name>A0A484IGV0_9ARCH</name>